<protein>
    <recommendedName>
        <fullName evidence="5">ApeA N-terminal domain-containing protein</fullName>
    </recommendedName>
</protein>
<dbReference type="AlphaFoldDB" id="A0A7G7MKH6"/>
<evidence type="ECO:0000259" key="2">
    <source>
        <dbReference type="Pfam" id="PF18862"/>
    </source>
</evidence>
<gene>
    <name evidence="3" type="ORF">H6H00_04625</name>
</gene>
<dbReference type="RefSeq" id="WP_185720115.1">
    <property type="nucleotide sequence ID" value="NZ_BAAAWI010000002.1"/>
</dbReference>
<keyword evidence="4" id="KW-1185">Reference proteome</keyword>
<organism evidence="3 4">
    <name type="scientific">Pseudonocardia petroleophila</name>
    <dbReference type="NCBI Taxonomy" id="37331"/>
    <lineage>
        <taxon>Bacteria</taxon>
        <taxon>Bacillati</taxon>
        <taxon>Actinomycetota</taxon>
        <taxon>Actinomycetes</taxon>
        <taxon>Pseudonocardiales</taxon>
        <taxon>Pseudonocardiaceae</taxon>
        <taxon>Pseudonocardia</taxon>
    </lineage>
</organism>
<reference evidence="3 4" key="1">
    <citation type="submission" date="2020-08" db="EMBL/GenBank/DDBJ databases">
        <authorList>
            <person name="Mo P."/>
        </authorList>
    </citation>
    <scope>NUCLEOTIDE SEQUENCE [LARGE SCALE GENOMIC DNA]</scope>
    <source>
        <strain evidence="3 4">CGMCC 4.1532</strain>
    </source>
</reference>
<proteinExistence type="predicted"/>
<sequence length="478" mass="52898">MAIDDDQQHIGRFWTSDSENRVGGVLKLRSGRAPRVELHDELTPGFRPVNDAEDGQWRTLGPANDGPHVESLLLHGEISSSPRAVTLVDCFTYHRRFQLFGEGVSEQFLQARYALFGAHVESQDLKFSGVRVRLSSLAAWANLEGFSGTQSPGAKASLHLDYETPEVPQIKLHNGATLRIVPTIKLPVSVTPDGVSISRSVFVEITGAPSSDWNGIDRSYVRPLRSFLQLCTLRESMVDQVEVQVGGNWIRLVASRIGGNALANQTADSVIRFSDIGIEPLAEWLDCVDDLGPTPAVVSDGITGSQDTIETQLLELTTVAEGLHRSIFPQEDRLTVDQAENVRLIVREAIKSEPSRVQDVVNGRFGYIEEMSYPHRLRAIAKEAAVALPEIAGRINRWADAVSTARNRFAHGTGRGVKEEETDELIGLIESLRWCLTTVLLLNCHTPAQVIADRFKSHQRFEHYTAQVKVSLPRVYAE</sequence>
<dbReference type="InterPro" id="IPR041229">
    <property type="entry name" value="HEPN_Apea"/>
</dbReference>
<dbReference type="Pfam" id="PF18862">
    <property type="entry name" value="ApeA_NTD1"/>
    <property type="match status" value="1"/>
</dbReference>
<dbReference type="Pfam" id="PF18739">
    <property type="entry name" value="HEPN_Apea"/>
    <property type="match status" value="1"/>
</dbReference>
<evidence type="ECO:0000259" key="1">
    <source>
        <dbReference type="Pfam" id="PF18739"/>
    </source>
</evidence>
<dbReference type="EMBL" id="CP060131">
    <property type="protein sequence ID" value="QNG53287.1"/>
    <property type="molecule type" value="Genomic_DNA"/>
</dbReference>
<accession>A0A7G7MKH6</accession>
<evidence type="ECO:0000313" key="4">
    <source>
        <dbReference type="Proteomes" id="UP000515728"/>
    </source>
</evidence>
<feature type="domain" description="Apea-like HEPN" evidence="1">
    <location>
        <begin position="314"/>
        <end position="444"/>
    </location>
</feature>
<name>A0A7G7MKH6_9PSEU</name>
<dbReference type="KEGG" id="ppel:H6H00_04625"/>
<dbReference type="Proteomes" id="UP000515728">
    <property type="component" value="Chromosome"/>
</dbReference>
<dbReference type="InterPro" id="IPR041223">
    <property type="entry name" value="ApeA_NTD"/>
</dbReference>
<evidence type="ECO:0000313" key="3">
    <source>
        <dbReference type="EMBL" id="QNG53287.1"/>
    </source>
</evidence>
<feature type="domain" description="ApeA N-terminal" evidence="2">
    <location>
        <begin position="9"/>
        <end position="245"/>
    </location>
</feature>
<evidence type="ECO:0008006" key="5">
    <source>
        <dbReference type="Google" id="ProtNLM"/>
    </source>
</evidence>